<protein>
    <submittedName>
        <fullName evidence="2">Uncharacterized protein</fullName>
    </submittedName>
</protein>
<feature type="signal peptide" evidence="1">
    <location>
        <begin position="1"/>
        <end position="17"/>
    </location>
</feature>
<dbReference type="EMBL" id="EQ974079">
    <property type="protein sequence ID" value="EEF34240.1"/>
    <property type="molecule type" value="Genomic_DNA"/>
</dbReference>
<reference evidence="3" key="1">
    <citation type="journal article" date="2010" name="Nat. Biotechnol.">
        <title>Draft genome sequence of the oilseed species Ricinus communis.</title>
        <authorList>
            <person name="Chan A.P."/>
            <person name="Crabtree J."/>
            <person name="Zhao Q."/>
            <person name="Lorenzi H."/>
            <person name="Orvis J."/>
            <person name="Puiu D."/>
            <person name="Melake-Berhan A."/>
            <person name="Jones K.M."/>
            <person name="Redman J."/>
            <person name="Chen G."/>
            <person name="Cahoon E.B."/>
            <person name="Gedil M."/>
            <person name="Stanke M."/>
            <person name="Haas B.J."/>
            <person name="Wortman J.R."/>
            <person name="Fraser-Liggett C.M."/>
            <person name="Ravel J."/>
            <person name="Rabinowicz P.D."/>
        </authorList>
    </citation>
    <scope>NUCLEOTIDE SEQUENCE [LARGE SCALE GENOMIC DNA]</scope>
    <source>
        <strain evidence="3">cv. Hale</strain>
    </source>
</reference>
<evidence type="ECO:0000313" key="2">
    <source>
        <dbReference type="EMBL" id="EEF34240.1"/>
    </source>
</evidence>
<dbReference type="Proteomes" id="UP000008311">
    <property type="component" value="Unassembled WGS sequence"/>
</dbReference>
<evidence type="ECO:0000256" key="1">
    <source>
        <dbReference type="SAM" id="SignalP"/>
    </source>
</evidence>
<keyword evidence="1" id="KW-0732">Signal</keyword>
<feature type="chain" id="PRO_5002891983" evidence="1">
    <location>
        <begin position="18"/>
        <end position="95"/>
    </location>
</feature>
<accession>B9SQ80</accession>
<name>B9SQ80_RICCO</name>
<proteinExistence type="predicted"/>
<dbReference type="InParanoid" id="B9SQ80"/>
<organism evidence="2 3">
    <name type="scientific">Ricinus communis</name>
    <name type="common">Castor bean</name>
    <dbReference type="NCBI Taxonomy" id="3988"/>
    <lineage>
        <taxon>Eukaryota</taxon>
        <taxon>Viridiplantae</taxon>
        <taxon>Streptophyta</taxon>
        <taxon>Embryophyta</taxon>
        <taxon>Tracheophyta</taxon>
        <taxon>Spermatophyta</taxon>
        <taxon>Magnoliopsida</taxon>
        <taxon>eudicotyledons</taxon>
        <taxon>Gunneridae</taxon>
        <taxon>Pentapetalae</taxon>
        <taxon>rosids</taxon>
        <taxon>fabids</taxon>
        <taxon>Malpighiales</taxon>
        <taxon>Euphorbiaceae</taxon>
        <taxon>Acalyphoideae</taxon>
        <taxon>Acalypheae</taxon>
        <taxon>Ricinus</taxon>
    </lineage>
</organism>
<evidence type="ECO:0000313" key="3">
    <source>
        <dbReference type="Proteomes" id="UP000008311"/>
    </source>
</evidence>
<sequence>MEVSLVIFTFMGLEVSSLPLGQFLDWPPPLSSSHCYYSGLTFFDGRSIRCPFFSMDIAGRLTQINQEILCIDNEKQEREKKRLLAKSSLSRLRGP</sequence>
<keyword evidence="3" id="KW-1185">Reference proteome</keyword>
<dbReference type="AlphaFoldDB" id="B9SQ80"/>
<gene>
    <name evidence="2" type="ORF">RCOM_1196150</name>
</gene>